<sequence length="493" mass="53533">MHTLETLPFDNAFARLPEAFYTRLPPEPLPAPYLVAASQEVAALIGLDAAEVARPEFAEVFAGNALLPGSEPLAAVYSGHQFGMWAGQLGDGRAHLLGEIATGSGWEVQLKGAGPTPYSRFADGRAVLRSSIREFLCSEAMAALGIPTTRALSVVGSDAPIRRETVETAAVVARLAPSFVRFGSFEHWSARNKPDELRALADYVIDRFRPACRAATNPYDALLRDVGRRTGELIARWQAVGFMHGVMNTDNMSILGLTLDYGPFGFMDAFDAGHICNHSDDHGRYSYQSQPQIGHWNLYALGRALAPLIGPAAAVQAAIEESYAPAFESHFMDLMRAKLGLAQALPGDEDFIGETFGLLQQQHPDYTLFFRQLGRLPAQVDDASRAQADAPVRDLLIDRAAGDAWLALWPARLGAEGRPDADRQAAMNAVNPKYILRNWIAESAIRSARAKDFSEVAAVLACLARPFDEQPENERFAAPPPQWATGLSVSCSS</sequence>
<dbReference type="GO" id="GO:0005524">
    <property type="term" value="F:ATP binding"/>
    <property type="evidence" value="ECO:0007669"/>
    <property type="project" value="UniProtKB-UniRule"/>
</dbReference>
<comment type="catalytic activity">
    <reaction evidence="8">
        <text>L-tyrosyl-[protein] + UTP = O-(5'-uridylyl)-L-tyrosyl-[protein] + diphosphate</text>
        <dbReference type="Rhea" id="RHEA:83887"/>
        <dbReference type="Rhea" id="RHEA-COMP:10136"/>
        <dbReference type="Rhea" id="RHEA-COMP:20238"/>
        <dbReference type="ChEBI" id="CHEBI:33019"/>
        <dbReference type="ChEBI" id="CHEBI:46398"/>
        <dbReference type="ChEBI" id="CHEBI:46858"/>
        <dbReference type="ChEBI" id="CHEBI:90602"/>
    </reaction>
</comment>
<keyword evidence="8" id="KW-0464">Manganese</keyword>
<dbReference type="PANTHER" id="PTHR32057:SF14">
    <property type="entry name" value="PROTEIN ADENYLYLTRANSFERASE SELO, MITOCHONDRIAL"/>
    <property type="match status" value="1"/>
</dbReference>
<keyword evidence="2 8" id="KW-0808">Transferase</keyword>
<evidence type="ECO:0000256" key="1">
    <source>
        <dbReference type="ARBA" id="ARBA00009747"/>
    </source>
</evidence>
<feature type="binding site" evidence="8">
    <location>
        <position position="93"/>
    </location>
    <ligand>
        <name>ATP</name>
        <dbReference type="ChEBI" id="CHEBI:30616"/>
    </ligand>
</feature>
<keyword evidence="7 8" id="KW-0460">Magnesium</keyword>
<keyword evidence="5 8" id="KW-0547">Nucleotide-binding</keyword>
<evidence type="ECO:0000256" key="7">
    <source>
        <dbReference type="ARBA" id="ARBA00022842"/>
    </source>
</evidence>
<gene>
    <name evidence="8" type="primary">ydiU</name>
    <name evidence="8" type="synonym">selO</name>
    <name evidence="10" type="ORF">ETQ85_02355</name>
</gene>
<dbReference type="RefSeq" id="WP_148577523.1">
    <property type="nucleotide sequence ID" value="NZ_SDKK01000002.1"/>
</dbReference>
<evidence type="ECO:0000256" key="9">
    <source>
        <dbReference type="SAM" id="MobiDB-lite"/>
    </source>
</evidence>
<reference evidence="10 11" key="1">
    <citation type="submission" date="2019-01" db="EMBL/GenBank/DDBJ databases">
        <title>Zoogloea oleivorans genome sequencing and assembly.</title>
        <authorList>
            <person name="Tancsics A."/>
            <person name="Farkas M."/>
            <person name="Kriszt B."/>
            <person name="Maroti G."/>
            <person name="Horvath B."/>
        </authorList>
    </citation>
    <scope>NUCLEOTIDE SEQUENCE [LARGE SCALE GENOMIC DNA]</scope>
    <source>
        <strain evidence="10 11">Buc</strain>
    </source>
</reference>
<dbReference type="PANTHER" id="PTHR32057">
    <property type="entry name" value="PROTEIN ADENYLYLTRANSFERASE SELO, MITOCHONDRIAL"/>
    <property type="match status" value="1"/>
</dbReference>
<feature type="binding site" evidence="8">
    <location>
        <position position="260"/>
    </location>
    <ligand>
        <name>Mg(2+)</name>
        <dbReference type="ChEBI" id="CHEBI:18420"/>
    </ligand>
</feature>
<feature type="binding site" evidence="8">
    <location>
        <position position="260"/>
    </location>
    <ligand>
        <name>ATP</name>
        <dbReference type="ChEBI" id="CHEBI:30616"/>
    </ligand>
</feature>
<organism evidence="10 11">
    <name type="scientific">Zoogloea oleivorans</name>
    <dbReference type="NCBI Taxonomy" id="1552750"/>
    <lineage>
        <taxon>Bacteria</taxon>
        <taxon>Pseudomonadati</taxon>
        <taxon>Pseudomonadota</taxon>
        <taxon>Betaproteobacteria</taxon>
        <taxon>Rhodocyclales</taxon>
        <taxon>Zoogloeaceae</taxon>
        <taxon>Zoogloea</taxon>
    </lineage>
</organism>
<comment type="catalytic activity">
    <reaction evidence="8">
        <text>L-seryl-[protein] + UTP = O-(5'-uridylyl)-L-seryl-[protein] + diphosphate</text>
        <dbReference type="Rhea" id="RHEA:64604"/>
        <dbReference type="Rhea" id="RHEA-COMP:9863"/>
        <dbReference type="Rhea" id="RHEA-COMP:16635"/>
        <dbReference type="ChEBI" id="CHEBI:29999"/>
        <dbReference type="ChEBI" id="CHEBI:33019"/>
        <dbReference type="ChEBI" id="CHEBI:46398"/>
        <dbReference type="ChEBI" id="CHEBI:156051"/>
    </reaction>
</comment>
<dbReference type="GO" id="GO:0070733">
    <property type="term" value="F:AMPylase activity"/>
    <property type="evidence" value="ECO:0007669"/>
    <property type="project" value="UniProtKB-EC"/>
</dbReference>
<name>A0A6C2D7H6_9RHOO</name>
<feature type="region of interest" description="Disordered" evidence="9">
    <location>
        <begin position="472"/>
        <end position="493"/>
    </location>
</feature>
<comment type="catalytic activity">
    <reaction evidence="8">
        <text>L-tyrosyl-[protein] + ATP = O-(5'-adenylyl)-L-tyrosyl-[protein] + diphosphate</text>
        <dbReference type="Rhea" id="RHEA:54288"/>
        <dbReference type="Rhea" id="RHEA-COMP:10136"/>
        <dbReference type="Rhea" id="RHEA-COMP:13846"/>
        <dbReference type="ChEBI" id="CHEBI:30616"/>
        <dbReference type="ChEBI" id="CHEBI:33019"/>
        <dbReference type="ChEBI" id="CHEBI:46858"/>
        <dbReference type="ChEBI" id="CHEBI:83624"/>
        <dbReference type="EC" id="2.7.7.108"/>
    </reaction>
</comment>
<proteinExistence type="inferred from homology"/>
<dbReference type="GO" id="GO:0000287">
    <property type="term" value="F:magnesium ion binding"/>
    <property type="evidence" value="ECO:0007669"/>
    <property type="project" value="UniProtKB-UniRule"/>
</dbReference>
<keyword evidence="3 8" id="KW-0548">Nucleotidyltransferase</keyword>
<evidence type="ECO:0000256" key="5">
    <source>
        <dbReference type="ARBA" id="ARBA00022741"/>
    </source>
</evidence>
<feature type="binding site" evidence="8">
    <location>
        <position position="174"/>
    </location>
    <ligand>
        <name>ATP</name>
        <dbReference type="ChEBI" id="CHEBI:30616"/>
    </ligand>
</feature>
<comment type="catalytic activity">
    <reaction evidence="8">
        <text>L-histidyl-[protein] + UTP = N(tele)-(5'-uridylyl)-L-histidyl-[protein] + diphosphate</text>
        <dbReference type="Rhea" id="RHEA:83891"/>
        <dbReference type="Rhea" id="RHEA-COMP:9745"/>
        <dbReference type="Rhea" id="RHEA-COMP:20239"/>
        <dbReference type="ChEBI" id="CHEBI:29979"/>
        <dbReference type="ChEBI" id="CHEBI:33019"/>
        <dbReference type="ChEBI" id="CHEBI:46398"/>
        <dbReference type="ChEBI" id="CHEBI:233474"/>
    </reaction>
</comment>
<dbReference type="AlphaFoldDB" id="A0A6C2D7H6"/>
<dbReference type="EC" id="2.7.7.-" evidence="8"/>
<dbReference type="OrthoDB" id="9776281at2"/>
<feature type="binding site" evidence="8">
    <location>
        <position position="181"/>
    </location>
    <ligand>
        <name>ATP</name>
        <dbReference type="ChEBI" id="CHEBI:30616"/>
    </ligand>
</feature>
<evidence type="ECO:0000313" key="10">
    <source>
        <dbReference type="EMBL" id="TYC61529.1"/>
    </source>
</evidence>
<comment type="catalytic activity">
    <reaction evidence="8">
        <text>L-seryl-[protein] + ATP = 3-O-(5'-adenylyl)-L-seryl-[protein] + diphosphate</text>
        <dbReference type="Rhea" id="RHEA:58120"/>
        <dbReference type="Rhea" id="RHEA-COMP:9863"/>
        <dbReference type="Rhea" id="RHEA-COMP:15073"/>
        <dbReference type="ChEBI" id="CHEBI:29999"/>
        <dbReference type="ChEBI" id="CHEBI:30616"/>
        <dbReference type="ChEBI" id="CHEBI:33019"/>
        <dbReference type="ChEBI" id="CHEBI:142516"/>
        <dbReference type="EC" id="2.7.7.108"/>
    </reaction>
</comment>
<dbReference type="GO" id="GO:0030145">
    <property type="term" value="F:manganese ion binding"/>
    <property type="evidence" value="ECO:0007669"/>
    <property type="project" value="UniProtKB-UniRule"/>
</dbReference>
<evidence type="ECO:0000313" key="11">
    <source>
        <dbReference type="Proteomes" id="UP000389128"/>
    </source>
</evidence>
<dbReference type="EMBL" id="SDKK01000002">
    <property type="protein sequence ID" value="TYC61529.1"/>
    <property type="molecule type" value="Genomic_DNA"/>
</dbReference>
<dbReference type="Proteomes" id="UP000389128">
    <property type="component" value="Unassembled WGS sequence"/>
</dbReference>
<comment type="cofactor">
    <cofactor evidence="8">
        <name>Mg(2+)</name>
        <dbReference type="ChEBI" id="CHEBI:18420"/>
    </cofactor>
    <cofactor evidence="8">
        <name>Mn(2+)</name>
        <dbReference type="ChEBI" id="CHEBI:29035"/>
    </cofactor>
</comment>
<keyword evidence="4 8" id="KW-0479">Metal-binding</keyword>
<evidence type="ECO:0000256" key="6">
    <source>
        <dbReference type="ARBA" id="ARBA00022840"/>
    </source>
</evidence>
<dbReference type="NCBIfam" id="NF000658">
    <property type="entry name" value="PRK00029.1"/>
    <property type="match status" value="1"/>
</dbReference>
<feature type="binding site" evidence="8">
    <location>
        <position position="92"/>
    </location>
    <ligand>
        <name>ATP</name>
        <dbReference type="ChEBI" id="CHEBI:30616"/>
    </ligand>
</feature>
<dbReference type="EC" id="2.7.7.108" evidence="8"/>
<evidence type="ECO:0000256" key="4">
    <source>
        <dbReference type="ARBA" id="ARBA00022723"/>
    </source>
</evidence>
<feature type="binding site" evidence="8">
    <location>
        <position position="124"/>
    </location>
    <ligand>
        <name>ATP</name>
        <dbReference type="ChEBI" id="CHEBI:30616"/>
    </ligand>
</feature>
<keyword evidence="11" id="KW-1185">Reference proteome</keyword>
<comment type="catalytic activity">
    <reaction evidence="8">
        <text>L-threonyl-[protein] + ATP = 3-O-(5'-adenylyl)-L-threonyl-[protein] + diphosphate</text>
        <dbReference type="Rhea" id="RHEA:54292"/>
        <dbReference type="Rhea" id="RHEA-COMP:11060"/>
        <dbReference type="Rhea" id="RHEA-COMP:13847"/>
        <dbReference type="ChEBI" id="CHEBI:30013"/>
        <dbReference type="ChEBI" id="CHEBI:30616"/>
        <dbReference type="ChEBI" id="CHEBI:33019"/>
        <dbReference type="ChEBI" id="CHEBI:138113"/>
        <dbReference type="EC" id="2.7.7.108"/>
    </reaction>
</comment>
<feature type="binding site" evidence="8">
    <location>
        <position position="111"/>
    </location>
    <ligand>
        <name>ATP</name>
        <dbReference type="ChEBI" id="CHEBI:30616"/>
    </ligand>
</feature>
<comment type="similarity">
    <text evidence="1 8">Belongs to the SELO family.</text>
</comment>
<dbReference type="Pfam" id="PF02696">
    <property type="entry name" value="SelO"/>
    <property type="match status" value="1"/>
</dbReference>
<evidence type="ECO:0000256" key="8">
    <source>
        <dbReference type="HAMAP-Rule" id="MF_00692"/>
    </source>
</evidence>
<dbReference type="InterPro" id="IPR003846">
    <property type="entry name" value="SelO"/>
</dbReference>
<accession>A0A6C2D7H6</accession>
<comment type="caution">
    <text evidence="10">The sequence shown here is derived from an EMBL/GenBank/DDBJ whole genome shotgun (WGS) entry which is preliminary data.</text>
</comment>
<dbReference type="HAMAP" id="MF_00692">
    <property type="entry name" value="SelO"/>
    <property type="match status" value="1"/>
</dbReference>
<feature type="binding site" evidence="8">
    <location>
        <position position="251"/>
    </location>
    <ligand>
        <name>Mg(2+)</name>
        <dbReference type="ChEBI" id="CHEBI:18420"/>
    </ligand>
</feature>
<evidence type="ECO:0000256" key="2">
    <source>
        <dbReference type="ARBA" id="ARBA00022679"/>
    </source>
</evidence>
<keyword evidence="6 8" id="KW-0067">ATP-binding</keyword>
<feature type="active site" description="Proton acceptor" evidence="8">
    <location>
        <position position="250"/>
    </location>
</feature>
<feature type="binding site" evidence="8">
    <location>
        <position position="90"/>
    </location>
    <ligand>
        <name>ATP</name>
        <dbReference type="ChEBI" id="CHEBI:30616"/>
    </ligand>
</feature>
<protein>
    <recommendedName>
        <fullName evidence="8">Protein nucleotidyltransferase YdiU</fullName>
        <ecNumber evidence="8">2.7.7.-</ecNumber>
    </recommendedName>
    <alternativeName>
        <fullName evidence="8">Protein adenylyltransferase YdiU</fullName>
        <ecNumber evidence="8">2.7.7.108</ecNumber>
    </alternativeName>
    <alternativeName>
        <fullName evidence="8">Protein uridylyltransferase YdiU</fullName>
        <ecNumber evidence="8">2.7.7.-</ecNumber>
    </alternativeName>
</protein>
<evidence type="ECO:0000256" key="3">
    <source>
        <dbReference type="ARBA" id="ARBA00022695"/>
    </source>
</evidence>
<feature type="binding site" evidence="8">
    <location>
        <position position="123"/>
    </location>
    <ligand>
        <name>ATP</name>
        <dbReference type="ChEBI" id="CHEBI:30616"/>
    </ligand>
</feature>
<comment type="function">
    <text evidence="8">Nucleotidyltransferase involved in the post-translational modification of proteins. It can catalyze the addition of adenosine monophosphate (AMP) or uridine monophosphate (UMP) to a protein, resulting in modifications known as AMPylation and UMPylation.</text>
</comment>